<feature type="region of interest" description="Disordered" evidence="1">
    <location>
        <begin position="1"/>
        <end position="42"/>
    </location>
</feature>
<gene>
    <name evidence="2" type="primary">SAMM50A_2</name>
    <name evidence="2" type="ORF">CHARACLAT_031914</name>
</gene>
<name>A0ABU7F7Q2_9TELE</name>
<keyword evidence="3" id="KW-1185">Reference proteome</keyword>
<comment type="caution">
    <text evidence="2">The sequence shown here is derived from an EMBL/GenBank/DDBJ whole genome shotgun (WGS) entry which is preliminary data.</text>
</comment>
<reference evidence="2 3" key="1">
    <citation type="submission" date="2021-06" db="EMBL/GenBank/DDBJ databases">
        <authorList>
            <person name="Palmer J.M."/>
        </authorList>
    </citation>
    <scope>NUCLEOTIDE SEQUENCE [LARGE SCALE GENOMIC DNA]</scope>
    <source>
        <strain evidence="2 3">CL_MEX2019</strain>
        <tissue evidence="2">Muscle</tissue>
    </source>
</reference>
<evidence type="ECO:0000313" key="2">
    <source>
        <dbReference type="EMBL" id="MED6295443.1"/>
    </source>
</evidence>
<protein>
    <submittedName>
        <fullName evidence="2">Sorting and assembly machinery component 50 A</fullName>
    </submittedName>
</protein>
<sequence>MGTVHAKSLDPLPMHGRDLGVHPDDLMEPPEPEQESKQEVLENKDVSSGSVVFYLMENVLNCCFNLVQFHLH</sequence>
<proteinExistence type="predicted"/>
<evidence type="ECO:0000313" key="3">
    <source>
        <dbReference type="Proteomes" id="UP001352852"/>
    </source>
</evidence>
<feature type="compositionally biased region" description="Basic and acidic residues" evidence="1">
    <location>
        <begin position="15"/>
        <end position="25"/>
    </location>
</feature>
<accession>A0ABU7F7Q2</accession>
<dbReference type="EMBL" id="JAHUTJ010079167">
    <property type="protein sequence ID" value="MED6295443.1"/>
    <property type="molecule type" value="Genomic_DNA"/>
</dbReference>
<organism evidence="2 3">
    <name type="scientific">Characodon lateralis</name>
    <dbReference type="NCBI Taxonomy" id="208331"/>
    <lineage>
        <taxon>Eukaryota</taxon>
        <taxon>Metazoa</taxon>
        <taxon>Chordata</taxon>
        <taxon>Craniata</taxon>
        <taxon>Vertebrata</taxon>
        <taxon>Euteleostomi</taxon>
        <taxon>Actinopterygii</taxon>
        <taxon>Neopterygii</taxon>
        <taxon>Teleostei</taxon>
        <taxon>Neoteleostei</taxon>
        <taxon>Acanthomorphata</taxon>
        <taxon>Ovalentaria</taxon>
        <taxon>Atherinomorphae</taxon>
        <taxon>Cyprinodontiformes</taxon>
        <taxon>Goodeidae</taxon>
        <taxon>Characodon</taxon>
    </lineage>
</organism>
<dbReference type="Proteomes" id="UP001352852">
    <property type="component" value="Unassembled WGS sequence"/>
</dbReference>
<evidence type="ECO:0000256" key="1">
    <source>
        <dbReference type="SAM" id="MobiDB-lite"/>
    </source>
</evidence>